<keyword evidence="5" id="KW-1185">Reference proteome</keyword>
<protein>
    <submittedName>
        <fullName evidence="4">Putative hydrolase of the HAD superfamily</fullName>
    </submittedName>
</protein>
<dbReference type="InterPro" id="IPR023214">
    <property type="entry name" value="HAD_sf"/>
</dbReference>
<dbReference type="PANTHER" id="PTHR46470:SF4">
    <property type="entry name" value="5-AMINO-6-(5-PHOSPHO-D-RIBITYLAMINO)URACIL PHOSPHATASE YIGB"/>
    <property type="match status" value="1"/>
</dbReference>
<evidence type="ECO:0000313" key="4">
    <source>
        <dbReference type="EMBL" id="SDU95725.1"/>
    </source>
</evidence>
<dbReference type="SFLD" id="SFLDS00003">
    <property type="entry name" value="Haloacid_Dehalogenase"/>
    <property type="match status" value="1"/>
</dbReference>
<dbReference type="GO" id="GO:0044281">
    <property type="term" value="P:small molecule metabolic process"/>
    <property type="evidence" value="ECO:0007669"/>
    <property type="project" value="UniProtKB-ARBA"/>
</dbReference>
<dbReference type="AlphaFoldDB" id="A0A1H2MRV9"/>
<evidence type="ECO:0000256" key="3">
    <source>
        <dbReference type="ARBA" id="ARBA00022842"/>
    </source>
</evidence>
<dbReference type="InterPro" id="IPR036412">
    <property type="entry name" value="HAD-like_sf"/>
</dbReference>
<keyword evidence="3" id="KW-0460">Magnesium</keyword>
<evidence type="ECO:0000256" key="2">
    <source>
        <dbReference type="ARBA" id="ARBA00022801"/>
    </source>
</evidence>
<dbReference type="RefSeq" id="WP_231918131.1">
    <property type="nucleotide sequence ID" value="NZ_LT629799.1"/>
</dbReference>
<dbReference type="PANTHER" id="PTHR46470">
    <property type="entry name" value="N-ACYLNEURAMINATE-9-PHOSPHATASE"/>
    <property type="match status" value="1"/>
</dbReference>
<dbReference type="Gene3D" id="3.40.50.1000">
    <property type="entry name" value="HAD superfamily/HAD-like"/>
    <property type="match status" value="1"/>
</dbReference>
<dbReference type="PRINTS" id="PR00413">
    <property type="entry name" value="HADHALOGNASE"/>
</dbReference>
<sequence length="224" mass="25023">MVLDLDDTLLDHRGSTRRALAGWLGDLGVEVEPSLERAWFEVEDRHFDTWRAGMIGFEEQRRRRLRDFLPLLGRTVGTDGELDVVFGGYLRWYERSWQAFADVRPALDALVARGLVLAVLTNGRAEQQRAKVAALGVEEAVSFVLTSEEVGAAKPAPEAFLATCRRLEVAPDRVLHVGDRHDLDVLAARAAGLRAVHLDRDDVRLEPPEGRITSLAELPARLRD</sequence>
<keyword evidence="2 4" id="KW-0378">Hydrolase</keyword>
<gene>
    <name evidence="4" type="ORF">SAMN04488544_2563</name>
</gene>
<reference evidence="5" key="1">
    <citation type="submission" date="2016-10" db="EMBL/GenBank/DDBJ databases">
        <authorList>
            <person name="Varghese N."/>
            <person name="Submissions S."/>
        </authorList>
    </citation>
    <scope>NUCLEOTIDE SEQUENCE [LARGE SCALE GENOMIC DNA]</scope>
    <source>
        <strain evidence="5">DSM 21743</strain>
    </source>
</reference>
<evidence type="ECO:0000256" key="1">
    <source>
        <dbReference type="ARBA" id="ARBA00001946"/>
    </source>
</evidence>
<organism evidence="4 5">
    <name type="scientific">Microlunatus sagamiharensis</name>
    <dbReference type="NCBI Taxonomy" id="546874"/>
    <lineage>
        <taxon>Bacteria</taxon>
        <taxon>Bacillati</taxon>
        <taxon>Actinomycetota</taxon>
        <taxon>Actinomycetes</taxon>
        <taxon>Propionibacteriales</taxon>
        <taxon>Propionibacteriaceae</taxon>
        <taxon>Microlunatus</taxon>
    </lineage>
</organism>
<proteinExistence type="predicted"/>
<dbReference type="InterPro" id="IPR051400">
    <property type="entry name" value="HAD-like_hydrolase"/>
</dbReference>
<dbReference type="Gene3D" id="1.20.120.1600">
    <property type="match status" value="1"/>
</dbReference>
<dbReference type="NCBIfam" id="TIGR01509">
    <property type="entry name" value="HAD-SF-IA-v3"/>
    <property type="match status" value="1"/>
</dbReference>
<dbReference type="EMBL" id="LT629799">
    <property type="protein sequence ID" value="SDU95725.1"/>
    <property type="molecule type" value="Genomic_DNA"/>
</dbReference>
<evidence type="ECO:0000313" key="5">
    <source>
        <dbReference type="Proteomes" id="UP000198825"/>
    </source>
</evidence>
<dbReference type="InterPro" id="IPR006439">
    <property type="entry name" value="HAD-SF_hydro_IA"/>
</dbReference>
<accession>A0A1H2MRV9</accession>
<dbReference type="Pfam" id="PF00702">
    <property type="entry name" value="Hydrolase"/>
    <property type="match status" value="1"/>
</dbReference>
<comment type="cofactor">
    <cofactor evidence="1">
        <name>Mg(2+)</name>
        <dbReference type="ChEBI" id="CHEBI:18420"/>
    </cofactor>
</comment>
<dbReference type="Proteomes" id="UP000198825">
    <property type="component" value="Chromosome I"/>
</dbReference>
<dbReference type="SUPFAM" id="SSF56784">
    <property type="entry name" value="HAD-like"/>
    <property type="match status" value="1"/>
</dbReference>
<dbReference type="NCBIfam" id="TIGR01549">
    <property type="entry name" value="HAD-SF-IA-v1"/>
    <property type="match status" value="1"/>
</dbReference>
<dbReference type="GO" id="GO:0016787">
    <property type="term" value="F:hydrolase activity"/>
    <property type="evidence" value="ECO:0007669"/>
    <property type="project" value="UniProtKB-KW"/>
</dbReference>
<name>A0A1H2MRV9_9ACTN</name>
<dbReference type="SFLD" id="SFLDG01129">
    <property type="entry name" value="C1.5:_HAD__Beta-PGM__Phosphata"/>
    <property type="match status" value="1"/>
</dbReference>
<dbReference type="STRING" id="546874.SAMN04488544_2563"/>